<evidence type="ECO:0000313" key="2">
    <source>
        <dbReference type="Proteomes" id="UP000694422"/>
    </source>
</evidence>
<organism evidence="1 2">
    <name type="scientific">Spermophilus dauricus</name>
    <name type="common">Daurian ground squirrel</name>
    <dbReference type="NCBI Taxonomy" id="99837"/>
    <lineage>
        <taxon>Eukaryota</taxon>
        <taxon>Metazoa</taxon>
        <taxon>Chordata</taxon>
        <taxon>Craniata</taxon>
        <taxon>Vertebrata</taxon>
        <taxon>Euteleostomi</taxon>
        <taxon>Mammalia</taxon>
        <taxon>Eutheria</taxon>
        <taxon>Euarchontoglires</taxon>
        <taxon>Glires</taxon>
        <taxon>Rodentia</taxon>
        <taxon>Sciuromorpha</taxon>
        <taxon>Sciuridae</taxon>
        <taxon>Xerinae</taxon>
        <taxon>Marmotini</taxon>
        <taxon>Spermophilus</taxon>
    </lineage>
</organism>
<keyword evidence="2" id="KW-1185">Reference proteome</keyword>
<dbReference type="Ensembl" id="ENSSDAT00000012008.1">
    <property type="protein sequence ID" value="ENSSDAP00000010586.1"/>
    <property type="gene ID" value="ENSSDAG00000009604.1"/>
</dbReference>
<protein>
    <submittedName>
        <fullName evidence="1">Uncharacterized protein</fullName>
    </submittedName>
</protein>
<dbReference type="Proteomes" id="UP000694422">
    <property type="component" value="Unplaced"/>
</dbReference>
<accession>A0A8C9UP53</accession>
<reference evidence="1" key="1">
    <citation type="submission" date="2025-08" db="UniProtKB">
        <authorList>
            <consortium name="Ensembl"/>
        </authorList>
    </citation>
    <scope>IDENTIFICATION</scope>
</reference>
<dbReference type="AlphaFoldDB" id="A0A8C9UP53"/>
<sequence>VCSLSLSKISLYPVGFVASPCQVERKLPLTELYCNCFSFMNIIFTGLIVHRACNKIITLCCETTLRISTEGHFKGTGKWNVSMTLVLVS</sequence>
<evidence type="ECO:0000313" key="1">
    <source>
        <dbReference type="Ensembl" id="ENSSDAP00000010586.1"/>
    </source>
</evidence>
<reference evidence="1" key="2">
    <citation type="submission" date="2025-09" db="UniProtKB">
        <authorList>
            <consortium name="Ensembl"/>
        </authorList>
    </citation>
    <scope>IDENTIFICATION</scope>
</reference>
<proteinExistence type="predicted"/>
<name>A0A8C9UP53_SPEDA</name>